<accession>A0A2V1IRB6</accession>
<dbReference type="EMBL" id="PUBV01000015">
    <property type="protein sequence ID" value="PWB07144.1"/>
    <property type="molecule type" value="Genomic_DNA"/>
</dbReference>
<name>A0A2V1IRB6_9BACT</name>
<dbReference type="Gene3D" id="1.10.3670.10">
    <property type="entry name" value="Putative xylanase like domain"/>
    <property type="match status" value="1"/>
</dbReference>
<evidence type="ECO:0000313" key="2">
    <source>
        <dbReference type="EMBL" id="PWB07144.1"/>
    </source>
</evidence>
<dbReference type="GeneID" id="93425674"/>
<evidence type="ECO:0000313" key="3">
    <source>
        <dbReference type="Proteomes" id="UP000244925"/>
    </source>
</evidence>
<organism evidence="2 3">
    <name type="scientific">Paramuribaculum intestinale</name>
    <dbReference type="NCBI Taxonomy" id="2094151"/>
    <lineage>
        <taxon>Bacteria</taxon>
        <taxon>Pseudomonadati</taxon>
        <taxon>Bacteroidota</taxon>
        <taxon>Bacteroidia</taxon>
        <taxon>Bacteroidales</taxon>
        <taxon>Muribaculaceae</taxon>
        <taxon>Paramuribaculum</taxon>
    </lineage>
</organism>
<dbReference type="InterPro" id="IPR010846">
    <property type="entry name" value="AmiA-like"/>
</dbReference>
<dbReference type="RefSeq" id="WP_107036195.1">
    <property type="nucleotide sequence ID" value="NZ_CAONGC010000072.1"/>
</dbReference>
<comment type="caution">
    <text evidence="2">The sequence shown here is derived from an EMBL/GenBank/DDBJ whole genome shotgun (WGS) entry which is preliminary data.</text>
</comment>
<evidence type="ECO:0000256" key="1">
    <source>
        <dbReference type="SAM" id="SignalP"/>
    </source>
</evidence>
<dbReference type="InterPro" id="IPR038765">
    <property type="entry name" value="Papain-like_cys_pep_sf"/>
</dbReference>
<keyword evidence="3" id="KW-1185">Reference proteome</keyword>
<dbReference type="Proteomes" id="UP000244925">
    <property type="component" value="Unassembled WGS sequence"/>
</dbReference>
<dbReference type="SUPFAM" id="SSF54001">
    <property type="entry name" value="Cysteine proteinases"/>
    <property type="match status" value="1"/>
</dbReference>
<dbReference type="Pfam" id="PF07313">
    <property type="entry name" value="AmiA-like"/>
    <property type="match status" value="1"/>
</dbReference>
<dbReference type="AlphaFoldDB" id="A0A2V1IRB6"/>
<keyword evidence="1" id="KW-0732">Signal</keyword>
<gene>
    <name evidence="2" type="ORF">C5O25_07880</name>
</gene>
<sequence>MPKKIFQRIATMAAMATLPLTAAAIAPGEACFADEATDTATITRMLSQAERLDLRTPNARMAALGRMLLDTPYAAGTLEGDTECLRIDMQRMDCTTFVENVAAMAITIGEGRSSWHDMVYNLERLRYRQGHLDGYPSRLHYISDWIIDNAHRGTLTDVTPRIVATPSYQIKTLDFITRNREKYPALADSARFEAMKKMEIGFRSHRFPYIKTSAVDKADILEGDIIAIVTKTPGLDVQHIGIATRGTDGKIHLLHASSAAGKVIVDPLPLATYLQRQRSIQGIRVVRLNE</sequence>
<feature type="chain" id="PRO_5016005616" evidence="1">
    <location>
        <begin position="23"/>
        <end position="290"/>
    </location>
</feature>
<protein>
    <submittedName>
        <fullName evidence="2">DUF1460 domain-containing protein</fullName>
    </submittedName>
</protein>
<reference evidence="3" key="1">
    <citation type="submission" date="2018-02" db="EMBL/GenBank/DDBJ databases">
        <authorList>
            <person name="Clavel T."/>
            <person name="Strowig T."/>
        </authorList>
    </citation>
    <scope>NUCLEOTIDE SEQUENCE [LARGE SCALE GENOMIC DNA]</scope>
    <source>
        <strain evidence="3">DSM 100764</strain>
    </source>
</reference>
<proteinExistence type="predicted"/>
<dbReference type="Gene3D" id="2.30.260.10">
    <property type="entry name" value="putative xylanase like domain"/>
    <property type="match status" value="1"/>
</dbReference>
<feature type="signal peptide" evidence="1">
    <location>
        <begin position="1"/>
        <end position="22"/>
    </location>
</feature>